<reference evidence="2" key="1">
    <citation type="submission" date="2022-08" db="UniProtKB">
        <authorList>
            <consortium name="EnsemblMetazoa"/>
        </authorList>
    </citation>
    <scope>IDENTIFICATION</scope>
    <source>
        <strain evidence="2">EBRO</strain>
    </source>
</reference>
<dbReference type="EnsemblMetazoa" id="AATE015314-RA">
    <property type="protein sequence ID" value="AATE015314-PA.1"/>
    <property type="gene ID" value="AATE015314"/>
</dbReference>
<accession>A0A182JC49</accession>
<dbReference type="AlphaFoldDB" id="A0A182JC49"/>
<proteinExistence type="predicted"/>
<sequence>MHTYQRVEMLRGNLAPLKILRHQHEVAGGRIPLTVDVATVADRLEQNARPAPPDEDRLEEEGIVGRPARHEMDKVVAVRPQIFTGGTVLDVLLPAGDGGELIADLSLGSHHRPAALLCDLAPLAVQRGAVVRVTRYAAILRHAACAPAGATSLDGRSLHERTAEKHTEHTEHRTTPGGEGHGSGV</sequence>
<name>A0A182JC49_ANOAO</name>
<evidence type="ECO:0000256" key="1">
    <source>
        <dbReference type="SAM" id="MobiDB-lite"/>
    </source>
</evidence>
<feature type="compositionally biased region" description="Basic and acidic residues" evidence="1">
    <location>
        <begin position="156"/>
        <end position="174"/>
    </location>
</feature>
<evidence type="ECO:0000313" key="2">
    <source>
        <dbReference type="EnsemblMetazoa" id="AATE015314-PA.1"/>
    </source>
</evidence>
<organism evidence="2">
    <name type="scientific">Anopheles atroparvus</name>
    <name type="common">European mosquito</name>
    <dbReference type="NCBI Taxonomy" id="41427"/>
    <lineage>
        <taxon>Eukaryota</taxon>
        <taxon>Metazoa</taxon>
        <taxon>Ecdysozoa</taxon>
        <taxon>Arthropoda</taxon>
        <taxon>Hexapoda</taxon>
        <taxon>Insecta</taxon>
        <taxon>Pterygota</taxon>
        <taxon>Neoptera</taxon>
        <taxon>Endopterygota</taxon>
        <taxon>Diptera</taxon>
        <taxon>Nematocera</taxon>
        <taxon>Culicoidea</taxon>
        <taxon>Culicidae</taxon>
        <taxon>Anophelinae</taxon>
        <taxon>Anopheles</taxon>
    </lineage>
</organism>
<feature type="region of interest" description="Disordered" evidence="1">
    <location>
        <begin position="150"/>
        <end position="185"/>
    </location>
</feature>
<dbReference type="VEuPathDB" id="VectorBase:AATE015314"/>
<protein>
    <submittedName>
        <fullName evidence="2">Uncharacterized protein</fullName>
    </submittedName>
</protein>